<sequence>MFRDLATKKLSKNLCKKIIRYVQSRRVENGFAFCKPLPPSLAETYYSLSILTSLGLKIDDKNKIVKFLLNSVKKEPYSLFYTLQSLRLLGEDIPDYRETLYTLGENIIGRIHRPVREIDKGGITATYSFDSPNILRELYLINSCLKLYSERLNLHMILKNFRSQGGFGLKFPNLRDTFYCIDFVEDKKETAEFIKKFEVEGGFAKSPKSYPPYLEETYYAISSLYKLNYTLDAPEKTRNFILTLQNPDGGFRRSIYCGISTLENTFYAVKSLEMIDLMV</sequence>
<feature type="domain" description="Prenyltransferase alpha-alpha toroid" evidence="2">
    <location>
        <begin position="9"/>
        <end position="71"/>
    </location>
</feature>
<dbReference type="STRING" id="387631.Asulf_01655"/>
<reference evidence="3 4" key="1">
    <citation type="journal article" date="2013" name="Genome Announc.">
        <title>Complete Genome Sequence of the Thermophilic and Facultatively Chemolithoautotrophic Sulfate Reducer Archaeoglobus sulfaticallidus Strain PM70-1T.</title>
        <authorList>
            <person name="Stokke R."/>
            <person name="Hocking W.P."/>
            <person name="Steinsbu B.O."/>
            <person name="Steen I.H."/>
        </authorList>
    </citation>
    <scope>NUCLEOTIDE SEQUENCE [LARGE SCALE GENOMIC DNA]</scope>
    <source>
        <strain evidence="3">PM70-1</strain>
    </source>
</reference>
<dbReference type="GO" id="GO:0003824">
    <property type="term" value="F:catalytic activity"/>
    <property type="evidence" value="ECO:0007669"/>
    <property type="project" value="InterPro"/>
</dbReference>
<name>N0BDC8_9EURY</name>
<dbReference type="OrthoDB" id="84819at2157"/>
<dbReference type="Gene3D" id="1.50.10.20">
    <property type="match status" value="1"/>
</dbReference>
<dbReference type="InterPro" id="IPR008930">
    <property type="entry name" value="Terpenoid_cyclase/PrenylTrfase"/>
</dbReference>
<dbReference type="PIRSF" id="PIRSF016175">
    <property type="entry name" value="UCP016175"/>
    <property type="match status" value="1"/>
</dbReference>
<organism evidence="3 4">
    <name type="scientific">Archaeoglobus sulfaticallidus PM70-1</name>
    <dbReference type="NCBI Taxonomy" id="387631"/>
    <lineage>
        <taxon>Archaea</taxon>
        <taxon>Methanobacteriati</taxon>
        <taxon>Methanobacteriota</taxon>
        <taxon>Archaeoglobi</taxon>
        <taxon>Archaeoglobales</taxon>
        <taxon>Archaeoglobaceae</taxon>
        <taxon>Archaeoglobus</taxon>
    </lineage>
</organism>
<evidence type="ECO:0000256" key="1">
    <source>
        <dbReference type="ARBA" id="ARBA00022737"/>
    </source>
</evidence>
<dbReference type="GeneID" id="15393290"/>
<protein>
    <submittedName>
        <fullName evidence="3">Uncharacterized protein conserved in archaea</fullName>
    </submittedName>
</protein>
<dbReference type="RefSeq" id="WP_015591227.1">
    <property type="nucleotide sequence ID" value="NC_021169.1"/>
</dbReference>
<dbReference type="eggNOG" id="arCOG04438">
    <property type="taxonomic scope" value="Archaea"/>
</dbReference>
<dbReference type="HOGENOM" id="CLU_085650_0_0_2"/>
<dbReference type="InterPro" id="IPR016648">
    <property type="entry name" value="UCP016175_prenyltrans-rel"/>
</dbReference>
<feature type="domain" description="Prenyltransferase alpha-alpha toroid" evidence="2">
    <location>
        <begin position="185"/>
        <end position="275"/>
    </location>
</feature>
<keyword evidence="1" id="KW-0677">Repeat</keyword>
<gene>
    <name evidence="3" type="ORF">Asulf_01655</name>
</gene>
<evidence type="ECO:0000259" key="2">
    <source>
        <dbReference type="Pfam" id="PF00432"/>
    </source>
</evidence>
<dbReference type="Pfam" id="PF00432">
    <property type="entry name" value="Prenyltrans"/>
    <property type="match status" value="2"/>
</dbReference>
<evidence type="ECO:0000313" key="3">
    <source>
        <dbReference type="EMBL" id="AGK61629.1"/>
    </source>
</evidence>
<dbReference type="Proteomes" id="UP000013307">
    <property type="component" value="Chromosome"/>
</dbReference>
<accession>N0BDC8</accession>
<evidence type="ECO:0000313" key="4">
    <source>
        <dbReference type="Proteomes" id="UP000013307"/>
    </source>
</evidence>
<dbReference type="EMBL" id="CP005290">
    <property type="protein sequence ID" value="AGK61629.1"/>
    <property type="molecule type" value="Genomic_DNA"/>
</dbReference>
<proteinExistence type="predicted"/>
<dbReference type="AlphaFoldDB" id="N0BDC8"/>
<dbReference type="KEGG" id="ast:Asulf_01655"/>
<keyword evidence="4" id="KW-1185">Reference proteome</keyword>
<dbReference type="InterPro" id="IPR001330">
    <property type="entry name" value="Prenyltrans"/>
</dbReference>
<dbReference type="SUPFAM" id="SSF48239">
    <property type="entry name" value="Terpenoid cyclases/Protein prenyltransferases"/>
    <property type="match status" value="1"/>
</dbReference>